<dbReference type="AlphaFoldDB" id="A0A1X6YLZ5"/>
<dbReference type="Proteomes" id="UP000193207">
    <property type="component" value="Unassembled WGS sequence"/>
</dbReference>
<gene>
    <name evidence="2" type="ORF">ROH8110_01127</name>
</gene>
<dbReference type="OrthoDB" id="9798763at2"/>
<evidence type="ECO:0000313" key="3">
    <source>
        <dbReference type="Proteomes" id="UP000193207"/>
    </source>
</evidence>
<reference evidence="2 3" key="1">
    <citation type="submission" date="2017-03" db="EMBL/GenBank/DDBJ databases">
        <authorList>
            <person name="Afonso C.L."/>
            <person name="Miller P.J."/>
            <person name="Scott M.A."/>
            <person name="Spackman E."/>
            <person name="Goraichik I."/>
            <person name="Dimitrov K.M."/>
            <person name="Suarez D.L."/>
            <person name="Swayne D.E."/>
        </authorList>
    </citation>
    <scope>NUCLEOTIDE SEQUENCE [LARGE SCALE GENOMIC DNA]</scope>
    <source>
        <strain evidence="2 3">CECT 8110</strain>
    </source>
</reference>
<dbReference type="Gene3D" id="3.90.420.10">
    <property type="entry name" value="Oxidoreductase, molybdopterin-binding domain"/>
    <property type="match status" value="1"/>
</dbReference>
<sequence length="119" mass="13702">MTYSQLLALPSATIETSTNWTFGTQRFTGVWLATLLAHHGIRSGTLELFAVNDYVVRIPVDAIEEGGELLAYERNGKIMTLRQKGPLWLVYDWDRNPAYRTETHYSRSIWQLDRIVATR</sequence>
<dbReference type="SUPFAM" id="SSF56524">
    <property type="entry name" value="Oxidoreductase molybdopterin-binding domain"/>
    <property type="match status" value="1"/>
</dbReference>
<evidence type="ECO:0000313" key="2">
    <source>
        <dbReference type="EMBL" id="SLN25387.1"/>
    </source>
</evidence>
<dbReference type="InterPro" id="IPR000572">
    <property type="entry name" value="OxRdtase_Mopterin-bd_dom"/>
</dbReference>
<dbReference type="Pfam" id="PF00174">
    <property type="entry name" value="Oxidored_molyb"/>
    <property type="match status" value="1"/>
</dbReference>
<evidence type="ECO:0000259" key="1">
    <source>
        <dbReference type="Pfam" id="PF00174"/>
    </source>
</evidence>
<protein>
    <submittedName>
        <fullName evidence="2">Oxidoreductase molybdopterin binding domain protein</fullName>
    </submittedName>
</protein>
<dbReference type="InterPro" id="IPR036374">
    <property type="entry name" value="OxRdtase_Mopterin-bd_sf"/>
</dbReference>
<name>A0A1X6YLZ5_9RHOB</name>
<accession>A0A1X6YLZ5</accession>
<dbReference type="EMBL" id="FWFU01000001">
    <property type="protein sequence ID" value="SLN25387.1"/>
    <property type="molecule type" value="Genomic_DNA"/>
</dbReference>
<feature type="domain" description="Oxidoreductase molybdopterin-binding" evidence="1">
    <location>
        <begin position="17"/>
        <end position="90"/>
    </location>
</feature>
<keyword evidence="3" id="KW-1185">Reference proteome</keyword>
<proteinExistence type="predicted"/>
<dbReference type="RefSeq" id="WP_121143616.1">
    <property type="nucleotide sequence ID" value="NZ_FWFU01000001.1"/>
</dbReference>
<organism evidence="2 3">
    <name type="scientific">Roseovarius halotolerans</name>
    <dbReference type="NCBI Taxonomy" id="505353"/>
    <lineage>
        <taxon>Bacteria</taxon>
        <taxon>Pseudomonadati</taxon>
        <taxon>Pseudomonadota</taxon>
        <taxon>Alphaproteobacteria</taxon>
        <taxon>Rhodobacterales</taxon>
        <taxon>Roseobacteraceae</taxon>
        <taxon>Roseovarius</taxon>
    </lineage>
</organism>